<protein>
    <recommendedName>
        <fullName evidence="8">Major facilitator superfamily (MFS) profile domain-containing protein</fullName>
    </recommendedName>
</protein>
<dbReference type="InterPro" id="IPR036259">
    <property type="entry name" value="MFS_trans_sf"/>
</dbReference>
<feature type="transmembrane region" description="Helical" evidence="7">
    <location>
        <begin position="365"/>
        <end position="385"/>
    </location>
</feature>
<evidence type="ECO:0000256" key="1">
    <source>
        <dbReference type="ARBA" id="ARBA00004141"/>
    </source>
</evidence>
<feature type="transmembrane region" description="Helical" evidence="7">
    <location>
        <begin position="329"/>
        <end position="353"/>
    </location>
</feature>
<feature type="transmembrane region" description="Helical" evidence="7">
    <location>
        <begin position="148"/>
        <end position="169"/>
    </location>
</feature>
<keyword evidence="5 7" id="KW-1133">Transmembrane helix</keyword>
<dbReference type="Gene3D" id="1.20.1250.20">
    <property type="entry name" value="MFS general substrate transporter like domains"/>
    <property type="match status" value="1"/>
</dbReference>
<proteinExistence type="inferred from homology"/>
<dbReference type="InterPro" id="IPR050549">
    <property type="entry name" value="MFS_Trehalose_Transporter"/>
</dbReference>
<evidence type="ECO:0000256" key="7">
    <source>
        <dbReference type="SAM" id="Phobius"/>
    </source>
</evidence>
<feature type="transmembrane region" description="Helical" evidence="7">
    <location>
        <begin position="268"/>
        <end position="288"/>
    </location>
</feature>
<organism evidence="9 10">
    <name type="scientific">Prunus yedoensis var. nudiflora</name>
    <dbReference type="NCBI Taxonomy" id="2094558"/>
    <lineage>
        <taxon>Eukaryota</taxon>
        <taxon>Viridiplantae</taxon>
        <taxon>Streptophyta</taxon>
        <taxon>Embryophyta</taxon>
        <taxon>Tracheophyta</taxon>
        <taxon>Spermatophyta</taxon>
        <taxon>Magnoliopsida</taxon>
        <taxon>eudicotyledons</taxon>
        <taxon>Gunneridae</taxon>
        <taxon>Pentapetalae</taxon>
        <taxon>rosids</taxon>
        <taxon>fabids</taxon>
        <taxon>Rosales</taxon>
        <taxon>Rosaceae</taxon>
        <taxon>Amygdaloideae</taxon>
        <taxon>Amygdaleae</taxon>
        <taxon>Prunus</taxon>
    </lineage>
</organism>
<dbReference type="Pfam" id="PF00083">
    <property type="entry name" value="Sugar_tr"/>
    <property type="match status" value="1"/>
</dbReference>
<feature type="domain" description="Major facilitator superfamily (MFS) profile" evidence="8">
    <location>
        <begin position="1"/>
        <end position="419"/>
    </location>
</feature>
<accession>A0A314UW98</accession>
<keyword evidence="10" id="KW-1185">Reference proteome</keyword>
<keyword evidence="3" id="KW-0762">Sugar transport</keyword>
<evidence type="ECO:0000313" key="9">
    <source>
        <dbReference type="EMBL" id="PQM41188.1"/>
    </source>
</evidence>
<feature type="transmembrane region" description="Helical" evidence="7">
    <location>
        <begin position="49"/>
        <end position="71"/>
    </location>
</feature>
<evidence type="ECO:0000256" key="6">
    <source>
        <dbReference type="ARBA" id="ARBA00023136"/>
    </source>
</evidence>
<dbReference type="SUPFAM" id="SSF103473">
    <property type="entry name" value="MFS general substrate transporter"/>
    <property type="match status" value="1"/>
</dbReference>
<evidence type="ECO:0000256" key="5">
    <source>
        <dbReference type="ARBA" id="ARBA00022989"/>
    </source>
</evidence>
<comment type="similarity">
    <text evidence="2">Belongs to the major facilitator superfamily. Sugar transporter (TC 2.A.1.1) family.</text>
</comment>
<dbReference type="InterPro" id="IPR044775">
    <property type="entry name" value="MFS_ERD6/Tret1-like"/>
</dbReference>
<dbReference type="PRINTS" id="PR00171">
    <property type="entry name" value="SUGRTRNSPORT"/>
</dbReference>
<feature type="transmembrane region" description="Helical" evidence="7">
    <location>
        <begin position="83"/>
        <end position="105"/>
    </location>
</feature>
<feature type="transmembrane region" description="Helical" evidence="7">
    <location>
        <begin position="295"/>
        <end position="317"/>
    </location>
</feature>
<dbReference type="InterPro" id="IPR005828">
    <property type="entry name" value="MFS_sugar_transport-like"/>
</dbReference>
<sequence length="515" mass="55928">MEQGKDVERGETSSNQESWNSLSLGWQKVVAHEDDGSGKEFQNESIGMVLLSTGVAVCGSFQFGICVGYSAPTQSAIRKDLNLSLAEAMRVSSVICIVAWLAIYFSQGALSLDTGRFLTGYGIAAFSYVLFIVTGGSFAFIVGTIINWRALALIATVPCLILLLGVCFVPESPRWLAKVGHDKEFEVALQKLRGNNADISDEMTEIQEYIATLNSLPEASILDLFQSRNILAVIIGVGLMVFQQFAGINGVQFYASETFESAGVSSKIGTIAYACLQVPITLVGALLMDKTGRRVLVMVSAAGMFVGCMLAGTSFSLKGQGLLLDWVPIIAVSGVLIYVAFFSIGMGAGPWVIMSEIFPIDIKGVGGSLVVLVNWSGAWIVSYTYNFLMRWSSPGTYFLYSAVCLLTILFVAKIVPETKGKTLEEIQASLNPDRRQNGKLWEEEPICDSYSITVQITHNTSTWMILHLNDLSFNPKPIHGGSSKISLSPNSHIASSLSQFLGIKIRFAKGHYCWN</sequence>
<dbReference type="InterPro" id="IPR003663">
    <property type="entry name" value="Sugar/inositol_transpt"/>
</dbReference>
<dbReference type="PANTHER" id="PTHR48021">
    <property type="match status" value="1"/>
</dbReference>
<reference evidence="9 10" key="1">
    <citation type="submission" date="2018-02" db="EMBL/GenBank/DDBJ databases">
        <title>Draft genome of wild Prunus yedoensis var. nudiflora.</title>
        <authorList>
            <person name="Baek S."/>
            <person name="Kim J.-H."/>
            <person name="Choi K."/>
            <person name="Kim G.-B."/>
            <person name="Cho A."/>
            <person name="Jang H."/>
            <person name="Shin C.-H."/>
            <person name="Yu H.-J."/>
            <person name="Mun J.-H."/>
        </authorList>
    </citation>
    <scope>NUCLEOTIDE SEQUENCE [LARGE SCALE GENOMIC DNA]</scope>
    <source>
        <strain evidence="10">cv. Jeju island</strain>
        <tissue evidence="9">Leaf</tissue>
    </source>
</reference>
<feature type="transmembrane region" description="Helical" evidence="7">
    <location>
        <begin position="397"/>
        <end position="415"/>
    </location>
</feature>
<dbReference type="AlphaFoldDB" id="A0A314UW98"/>
<dbReference type="InterPro" id="IPR020846">
    <property type="entry name" value="MFS_dom"/>
</dbReference>
<evidence type="ECO:0000256" key="3">
    <source>
        <dbReference type="ARBA" id="ARBA00022597"/>
    </source>
</evidence>
<dbReference type="GO" id="GO:0016020">
    <property type="term" value="C:membrane"/>
    <property type="evidence" value="ECO:0007669"/>
    <property type="project" value="UniProtKB-SubCell"/>
</dbReference>
<feature type="transmembrane region" description="Helical" evidence="7">
    <location>
        <begin position="117"/>
        <end position="142"/>
    </location>
</feature>
<keyword evidence="4 7" id="KW-0812">Transmembrane</keyword>
<keyword evidence="6 7" id="KW-0472">Membrane</keyword>
<dbReference type="Proteomes" id="UP000250321">
    <property type="component" value="Unassembled WGS sequence"/>
</dbReference>
<comment type="caution">
    <text evidence="9">The sequence shown here is derived from an EMBL/GenBank/DDBJ whole genome shotgun (WGS) entry which is preliminary data.</text>
</comment>
<dbReference type="PANTHER" id="PTHR48021:SF37">
    <property type="entry name" value="SUGAR TRANSPORTER ERD6-LIKE 16"/>
    <property type="match status" value="1"/>
</dbReference>
<comment type="subcellular location">
    <subcellularLocation>
        <location evidence="1">Membrane</location>
        <topology evidence="1">Multi-pass membrane protein</topology>
    </subcellularLocation>
</comment>
<evidence type="ECO:0000259" key="8">
    <source>
        <dbReference type="PROSITE" id="PS50850"/>
    </source>
</evidence>
<dbReference type="CDD" id="cd17358">
    <property type="entry name" value="MFS_GLUT6_8_Class3_like"/>
    <property type="match status" value="1"/>
</dbReference>
<gene>
    <name evidence="9" type="ORF">Pyn_22401</name>
</gene>
<evidence type="ECO:0000313" key="10">
    <source>
        <dbReference type="Proteomes" id="UP000250321"/>
    </source>
</evidence>
<feature type="transmembrane region" description="Helical" evidence="7">
    <location>
        <begin position="230"/>
        <end position="248"/>
    </location>
</feature>
<name>A0A314UW98_PRUYE</name>
<dbReference type="GO" id="GO:0051119">
    <property type="term" value="F:sugar transmembrane transporter activity"/>
    <property type="evidence" value="ECO:0007669"/>
    <property type="project" value="InterPro"/>
</dbReference>
<evidence type="ECO:0000256" key="4">
    <source>
        <dbReference type="ARBA" id="ARBA00022692"/>
    </source>
</evidence>
<dbReference type="STRING" id="2094558.A0A314UW98"/>
<keyword evidence="3" id="KW-0813">Transport</keyword>
<evidence type="ECO:0000256" key="2">
    <source>
        <dbReference type="ARBA" id="ARBA00010992"/>
    </source>
</evidence>
<dbReference type="OrthoDB" id="6133115at2759"/>
<dbReference type="EMBL" id="PJQY01002978">
    <property type="protein sequence ID" value="PQM41188.1"/>
    <property type="molecule type" value="Genomic_DNA"/>
</dbReference>
<dbReference type="PROSITE" id="PS50850">
    <property type="entry name" value="MFS"/>
    <property type="match status" value="1"/>
</dbReference>